<dbReference type="PANTHER" id="PTHR13539">
    <property type="entry name" value="CALMODULIN-LYSINE N-METHYLTRANSFERASE"/>
    <property type="match status" value="1"/>
</dbReference>
<dbReference type="SUPFAM" id="SSF53335">
    <property type="entry name" value="S-adenosyl-L-methionine-dependent methyltransferases"/>
    <property type="match status" value="1"/>
</dbReference>
<reference evidence="9" key="1">
    <citation type="submission" date="2021-02" db="EMBL/GenBank/DDBJ databases">
        <authorList>
            <person name="Dougan E. K."/>
            <person name="Rhodes N."/>
            <person name="Thang M."/>
            <person name="Chan C."/>
        </authorList>
    </citation>
    <scope>NUCLEOTIDE SEQUENCE</scope>
</reference>
<dbReference type="Pfam" id="PF10294">
    <property type="entry name" value="Methyltransf_16"/>
    <property type="match status" value="1"/>
</dbReference>
<gene>
    <name evidence="9" type="primary">Eef2kmt</name>
    <name evidence="9" type="ORF">SNEC2469_LOCUS11704</name>
</gene>
<keyword evidence="5" id="KW-0963">Cytoplasm</keyword>
<evidence type="ECO:0000256" key="5">
    <source>
        <dbReference type="ARBA" id="ARBA00022490"/>
    </source>
</evidence>
<evidence type="ECO:0000256" key="1">
    <source>
        <dbReference type="ARBA" id="ARBA00004123"/>
    </source>
</evidence>
<evidence type="ECO:0000256" key="8">
    <source>
        <dbReference type="ARBA" id="ARBA00023242"/>
    </source>
</evidence>
<keyword evidence="7" id="KW-0808">Transferase</keyword>
<dbReference type="GO" id="GO:0005634">
    <property type="term" value="C:nucleus"/>
    <property type="evidence" value="ECO:0007669"/>
    <property type="project" value="UniProtKB-SubCell"/>
</dbReference>
<accession>A0A812R7L9</accession>
<dbReference type="GO" id="GO:0018025">
    <property type="term" value="F:calmodulin-lysine N-methyltransferase activity"/>
    <property type="evidence" value="ECO:0007669"/>
    <property type="project" value="UniProtKB-EC"/>
</dbReference>
<dbReference type="InterPro" id="IPR019410">
    <property type="entry name" value="Methyltransf_16"/>
</dbReference>
<evidence type="ECO:0000256" key="6">
    <source>
        <dbReference type="ARBA" id="ARBA00022603"/>
    </source>
</evidence>
<dbReference type="EC" id="2.1.1.60" evidence="3"/>
<evidence type="ECO:0000256" key="7">
    <source>
        <dbReference type="ARBA" id="ARBA00022679"/>
    </source>
</evidence>
<dbReference type="EMBL" id="CAJNJA010018587">
    <property type="protein sequence ID" value="CAE7426553.1"/>
    <property type="molecule type" value="Genomic_DNA"/>
</dbReference>
<dbReference type="InterPro" id="IPR029063">
    <property type="entry name" value="SAM-dependent_MTases_sf"/>
</dbReference>
<dbReference type="Proteomes" id="UP000601435">
    <property type="component" value="Unassembled WGS sequence"/>
</dbReference>
<keyword evidence="10" id="KW-1185">Reference proteome</keyword>
<comment type="caution">
    <text evidence="9">The sequence shown here is derived from an EMBL/GenBank/DDBJ whole genome shotgun (WGS) entry which is preliminary data.</text>
</comment>
<evidence type="ECO:0000313" key="10">
    <source>
        <dbReference type="Proteomes" id="UP000601435"/>
    </source>
</evidence>
<dbReference type="GO" id="GO:0032259">
    <property type="term" value="P:methylation"/>
    <property type="evidence" value="ECO:0007669"/>
    <property type="project" value="UniProtKB-KW"/>
</dbReference>
<evidence type="ECO:0000256" key="3">
    <source>
        <dbReference type="ARBA" id="ARBA00011914"/>
    </source>
</evidence>
<keyword evidence="6" id="KW-0489">Methyltransferase</keyword>
<organism evidence="9 10">
    <name type="scientific">Symbiodinium necroappetens</name>
    <dbReference type="NCBI Taxonomy" id="1628268"/>
    <lineage>
        <taxon>Eukaryota</taxon>
        <taxon>Sar</taxon>
        <taxon>Alveolata</taxon>
        <taxon>Dinophyceae</taxon>
        <taxon>Suessiales</taxon>
        <taxon>Symbiodiniaceae</taxon>
        <taxon>Symbiodinium</taxon>
    </lineage>
</organism>
<dbReference type="Gene3D" id="3.40.50.150">
    <property type="entry name" value="Vaccinia Virus protein VP39"/>
    <property type="match status" value="1"/>
</dbReference>
<dbReference type="InterPro" id="IPR025800">
    <property type="entry name" value="CaM-Lys-N-MeTrfase"/>
</dbReference>
<dbReference type="PANTHER" id="PTHR13539:SF3">
    <property type="entry name" value="CALMODULIN-LYSINE N-METHYLTRANSFERASE"/>
    <property type="match status" value="1"/>
</dbReference>
<name>A0A812R7L9_9DINO</name>
<evidence type="ECO:0000313" key="9">
    <source>
        <dbReference type="EMBL" id="CAE7426553.1"/>
    </source>
</evidence>
<evidence type="ECO:0000256" key="2">
    <source>
        <dbReference type="ARBA" id="ARBA00004496"/>
    </source>
</evidence>
<comment type="subcellular location">
    <subcellularLocation>
        <location evidence="2">Cytoplasm</location>
    </subcellularLocation>
    <subcellularLocation>
        <location evidence="1">Nucleus</location>
    </subcellularLocation>
</comment>
<dbReference type="GO" id="GO:0005737">
    <property type="term" value="C:cytoplasm"/>
    <property type="evidence" value="ECO:0007669"/>
    <property type="project" value="UniProtKB-SubCell"/>
</dbReference>
<evidence type="ECO:0000256" key="4">
    <source>
        <dbReference type="ARBA" id="ARBA00020594"/>
    </source>
</evidence>
<keyword evidence="8" id="KW-0539">Nucleus</keyword>
<proteinExistence type="predicted"/>
<protein>
    <recommendedName>
        <fullName evidence="4">Calmodulin-lysine N-methyltransferase</fullName>
        <ecNumber evidence="3">2.1.1.60</ecNumber>
    </recommendedName>
</protein>
<dbReference type="AlphaFoldDB" id="A0A812R7L9"/>
<sequence>MEDFCEVVVLRAGPAKLHEIHITIRELPLADGVHGSTGNQLWPAGSILAQELLRRPQLVQDRFILDLGAGCGLAGLAAAALGARRVLLTDCDGETVCNIHHNIQANRHLWGPEGGNCEVQAEALDWKRVSEDYALQERADVVISSDTVYGHFGDDLACCALNLLSSTGSMILVAPKDRQTGVPAFLERMKSAGYVYVESWVQDEHGEDFHLFDLKRRESTAPS</sequence>
<dbReference type="OrthoDB" id="46564at2759"/>